<dbReference type="GO" id="GO:0003824">
    <property type="term" value="F:catalytic activity"/>
    <property type="evidence" value="ECO:0007669"/>
    <property type="project" value="InterPro"/>
</dbReference>
<dbReference type="GO" id="GO:0031177">
    <property type="term" value="F:phosphopantetheine binding"/>
    <property type="evidence" value="ECO:0007669"/>
    <property type="project" value="TreeGrafter"/>
</dbReference>
<evidence type="ECO:0000313" key="3">
    <source>
        <dbReference type="Proteomes" id="UP000274541"/>
    </source>
</evidence>
<dbReference type="Pfam" id="PF00668">
    <property type="entry name" value="Condensation"/>
    <property type="match status" value="1"/>
</dbReference>
<dbReference type="SUPFAM" id="SSF52777">
    <property type="entry name" value="CoA-dependent acyltransferases"/>
    <property type="match status" value="1"/>
</dbReference>
<feature type="domain" description="Condensation" evidence="1">
    <location>
        <begin position="78"/>
        <end position="231"/>
    </location>
</feature>
<dbReference type="GO" id="GO:0005737">
    <property type="term" value="C:cytoplasm"/>
    <property type="evidence" value="ECO:0007669"/>
    <property type="project" value="TreeGrafter"/>
</dbReference>
<dbReference type="PANTHER" id="PTHR45527:SF12">
    <property type="entry name" value="NONRIBOSOMAL PEPTIDE SYNTHETASE IVOA"/>
    <property type="match status" value="1"/>
</dbReference>
<proteinExistence type="predicted"/>
<feature type="non-terminal residue" evidence="2">
    <location>
        <position position="246"/>
    </location>
</feature>
<accession>A0A3M3WML7</accession>
<name>A0A3M3WML7_PSEAP</name>
<dbReference type="InterPro" id="IPR001242">
    <property type="entry name" value="Condensation_dom"/>
</dbReference>
<dbReference type="GO" id="GO:0043041">
    <property type="term" value="P:amino acid activation for nonribosomal peptide biosynthetic process"/>
    <property type="evidence" value="ECO:0007669"/>
    <property type="project" value="TreeGrafter"/>
</dbReference>
<dbReference type="AlphaFoldDB" id="A0A3M3WML7"/>
<evidence type="ECO:0000259" key="1">
    <source>
        <dbReference type="Pfam" id="PF00668"/>
    </source>
</evidence>
<dbReference type="Proteomes" id="UP000274541">
    <property type="component" value="Unassembled WGS sequence"/>
</dbReference>
<dbReference type="EMBL" id="RBPX01000355">
    <property type="protein sequence ID" value="RMO58433.1"/>
    <property type="molecule type" value="Genomic_DNA"/>
</dbReference>
<reference evidence="2 3" key="1">
    <citation type="submission" date="2018-08" db="EMBL/GenBank/DDBJ databases">
        <title>Recombination of ecologically and evolutionarily significant loci maintains genetic cohesion in the Pseudomonas syringae species complex.</title>
        <authorList>
            <person name="Dillon M."/>
            <person name="Thakur S."/>
            <person name="Almeida R.N.D."/>
            <person name="Weir B.S."/>
            <person name="Guttman D.S."/>
        </authorList>
    </citation>
    <scope>NUCLEOTIDE SEQUENCE [LARGE SCALE GENOMIC DNA]</scope>
    <source>
        <strain evidence="2 3">ICMP 4388</strain>
    </source>
</reference>
<dbReference type="Gene3D" id="3.30.559.10">
    <property type="entry name" value="Chloramphenicol acetyltransferase-like domain"/>
    <property type="match status" value="1"/>
</dbReference>
<sequence>MERMRQVGLSADVRVLFSQPTVAALAAAVGGGTEVVVPANLIPEHCEYITPELLPLISLSQMQIDQIAASVSGGMANVQDIYPLAPLQAGILYHHISTEGGDPYTLKALFEISDRTRLDAFSGALQGVINRHDILRTAVLWQGFDEPVQVVLRRAELQVTELLLDPADGPVDEQLHERFDPRHYRLDVRHAPLMRIVFSHDPLNGRWLAMLLFHHMAIDHVALEVLKHEIQSGLLGEADALAASVP</sequence>
<organism evidence="2 3">
    <name type="scientific">Pseudomonas syringae pv. aptata</name>
    <dbReference type="NCBI Taxonomy" id="83167"/>
    <lineage>
        <taxon>Bacteria</taxon>
        <taxon>Pseudomonadati</taxon>
        <taxon>Pseudomonadota</taxon>
        <taxon>Gammaproteobacteria</taxon>
        <taxon>Pseudomonadales</taxon>
        <taxon>Pseudomonadaceae</taxon>
        <taxon>Pseudomonas</taxon>
        <taxon>Pseudomonas syringae</taxon>
    </lineage>
</organism>
<protein>
    <submittedName>
        <fullName evidence="2">Syringopeptin synthetase A</fullName>
    </submittedName>
</protein>
<dbReference type="PANTHER" id="PTHR45527">
    <property type="entry name" value="NONRIBOSOMAL PEPTIDE SYNTHETASE"/>
    <property type="match status" value="1"/>
</dbReference>
<evidence type="ECO:0000313" key="2">
    <source>
        <dbReference type="EMBL" id="RMO58433.1"/>
    </source>
</evidence>
<gene>
    <name evidence="2" type="ORF">ALQ37_04836</name>
</gene>
<dbReference type="GO" id="GO:0044550">
    <property type="term" value="P:secondary metabolite biosynthetic process"/>
    <property type="evidence" value="ECO:0007669"/>
    <property type="project" value="TreeGrafter"/>
</dbReference>
<dbReference type="InterPro" id="IPR023213">
    <property type="entry name" value="CAT-like_dom_sf"/>
</dbReference>
<comment type="caution">
    <text evidence="2">The sequence shown here is derived from an EMBL/GenBank/DDBJ whole genome shotgun (WGS) entry which is preliminary data.</text>
</comment>